<dbReference type="Proteomes" id="UP000366065">
    <property type="component" value="Unassembled WGS sequence"/>
</dbReference>
<dbReference type="PRINTS" id="PR00505">
    <property type="entry name" value="D12N6MTFRASE"/>
</dbReference>
<gene>
    <name evidence="4" type="ORF">PCA20602_02685</name>
</gene>
<dbReference type="PANTHER" id="PTHR30481:SF4">
    <property type="entry name" value="SITE-SPECIFIC DNA-METHYLTRANSFERASE (ADENINE-SPECIFIC)"/>
    <property type="match status" value="1"/>
</dbReference>
<keyword evidence="1 4" id="KW-0489">Methyltransferase</keyword>
<evidence type="ECO:0000313" key="4">
    <source>
        <dbReference type="EMBL" id="VVE12064.1"/>
    </source>
</evidence>
<comment type="caution">
    <text evidence="4">The sequence shown here is derived from an EMBL/GenBank/DDBJ whole genome shotgun (WGS) entry which is preliminary data.</text>
</comment>
<dbReference type="GO" id="GO:0008168">
    <property type="term" value="F:methyltransferase activity"/>
    <property type="evidence" value="ECO:0007669"/>
    <property type="project" value="UniProtKB-KW"/>
</dbReference>
<dbReference type="InterPro" id="IPR012263">
    <property type="entry name" value="M_m6A_EcoRV"/>
</dbReference>
<evidence type="ECO:0000313" key="5">
    <source>
        <dbReference type="Proteomes" id="UP000366065"/>
    </source>
</evidence>
<name>A0ABY6W8E6_9BURK</name>
<dbReference type="GO" id="GO:0032259">
    <property type="term" value="P:methylation"/>
    <property type="evidence" value="ECO:0007669"/>
    <property type="project" value="UniProtKB-KW"/>
</dbReference>
<protein>
    <submittedName>
        <fullName evidence="4">DNA methyltransferase</fullName>
    </submittedName>
</protein>
<keyword evidence="3" id="KW-0949">S-adenosyl-L-methionine</keyword>
<proteinExistence type="predicted"/>
<keyword evidence="2" id="KW-0808">Transferase</keyword>
<organism evidence="4 5">
    <name type="scientific">Pandoraea capi</name>
    <dbReference type="NCBI Taxonomy" id="2508286"/>
    <lineage>
        <taxon>Bacteria</taxon>
        <taxon>Pseudomonadati</taxon>
        <taxon>Pseudomonadota</taxon>
        <taxon>Betaproteobacteria</taxon>
        <taxon>Burkholderiales</taxon>
        <taxon>Burkholderiaceae</taxon>
        <taxon>Pandoraea</taxon>
    </lineage>
</organism>
<dbReference type="Gene3D" id="3.40.50.150">
    <property type="entry name" value="Vaccinia Virus protein VP39"/>
    <property type="match status" value="2"/>
</dbReference>
<dbReference type="Pfam" id="PF02086">
    <property type="entry name" value="MethyltransfD12"/>
    <property type="match status" value="1"/>
</dbReference>
<evidence type="ECO:0000256" key="2">
    <source>
        <dbReference type="ARBA" id="ARBA00022679"/>
    </source>
</evidence>
<accession>A0ABY6W8E6</accession>
<dbReference type="SUPFAM" id="SSF53335">
    <property type="entry name" value="S-adenosyl-L-methionine-dependent methyltransferases"/>
    <property type="match status" value="1"/>
</dbReference>
<evidence type="ECO:0000256" key="3">
    <source>
        <dbReference type="ARBA" id="ARBA00022691"/>
    </source>
</evidence>
<dbReference type="InterPro" id="IPR029063">
    <property type="entry name" value="SAM-dependent_MTases_sf"/>
</dbReference>
<evidence type="ECO:0000256" key="1">
    <source>
        <dbReference type="ARBA" id="ARBA00022603"/>
    </source>
</evidence>
<dbReference type="InterPro" id="IPR012327">
    <property type="entry name" value="MeTrfase_D12"/>
</dbReference>
<dbReference type="EMBL" id="CABPRV010000005">
    <property type="protein sequence ID" value="VVE12064.1"/>
    <property type="molecule type" value="Genomic_DNA"/>
</dbReference>
<reference evidence="4 5" key="1">
    <citation type="submission" date="2019-08" db="EMBL/GenBank/DDBJ databases">
        <authorList>
            <person name="Peeters C."/>
        </authorList>
    </citation>
    <scope>NUCLEOTIDE SEQUENCE [LARGE SCALE GENOMIC DNA]</scope>
    <source>
        <strain evidence="4 5">LMG 20602</strain>
    </source>
</reference>
<keyword evidence="5" id="KW-1185">Reference proteome</keyword>
<sequence length="274" mass="31109">MTSPTRPIMRYHGGKWRLAPWIIQHLPNHRIYVECFGGGASVLLRKPRSYAEVYNDLDGEVTNLFRVCRDQGEQLALACELTPFSRKEFVGAYEPSEDPIEQARRTLIRSFMGFGSAGASGQATGFRANSNRSGTTPSHDWMNYPDCLRAVISRLRGVVIENRDAIDCMRQHDAPEALHYVDPPYVHSTRKLATHAPAYRHEMSDEQHRELAESLRGLRGMVVLSGYRCDLYDNLFKDWARIDGRAHADGARPRVESLWLSPNVPRVDLLMEVA</sequence>
<dbReference type="RefSeq" id="WP_150721616.1">
    <property type="nucleotide sequence ID" value="NZ_CABPRV010000005.1"/>
</dbReference>
<dbReference type="PANTHER" id="PTHR30481">
    <property type="entry name" value="DNA ADENINE METHYLASE"/>
    <property type="match status" value="1"/>
</dbReference>
<dbReference type="PIRSF" id="PIRSF000398">
    <property type="entry name" value="M_m6A_EcoRV"/>
    <property type="match status" value="1"/>
</dbReference>